<evidence type="ECO:0000313" key="2">
    <source>
        <dbReference type="Proteomes" id="UP000319383"/>
    </source>
</evidence>
<dbReference type="Proteomes" id="UP000319383">
    <property type="component" value="Chromosome"/>
</dbReference>
<dbReference type="RefSeq" id="WP_145379421.1">
    <property type="nucleotide sequence ID" value="NZ_CP036276.1"/>
</dbReference>
<dbReference type="KEGG" id="sdyn:Mal52_53790"/>
<gene>
    <name evidence="1" type="ORF">Mal52_53790</name>
</gene>
<dbReference type="EMBL" id="CP036276">
    <property type="protein sequence ID" value="QDU46856.1"/>
    <property type="molecule type" value="Genomic_DNA"/>
</dbReference>
<protein>
    <recommendedName>
        <fullName evidence="3">DUF429 domain-containing protein</fullName>
    </recommendedName>
</protein>
<name>A0A517ZWP0_9PLAN</name>
<reference evidence="1 2" key="1">
    <citation type="submission" date="2019-02" db="EMBL/GenBank/DDBJ databases">
        <title>Deep-cultivation of Planctomycetes and their phenomic and genomic characterization uncovers novel biology.</title>
        <authorList>
            <person name="Wiegand S."/>
            <person name="Jogler M."/>
            <person name="Boedeker C."/>
            <person name="Pinto D."/>
            <person name="Vollmers J."/>
            <person name="Rivas-Marin E."/>
            <person name="Kohn T."/>
            <person name="Peeters S.H."/>
            <person name="Heuer A."/>
            <person name="Rast P."/>
            <person name="Oberbeckmann S."/>
            <person name="Bunk B."/>
            <person name="Jeske O."/>
            <person name="Meyerdierks A."/>
            <person name="Storesund J.E."/>
            <person name="Kallscheuer N."/>
            <person name="Luecker S."/>
            <person name="Lage O.M."/>
            <person name="Pohl T."/>
            <person name="Merkel B.J."/>
            <person name="Hornburger P."/>
            <person name="Mueller R.-W."/>
            <person name="Bruemmer F."/>
            <person name="Labrenz M."/>
            <person name="Spormann A.M."/>
            <person name="Op den Camp H."/>
            <person name="Overmann J."/>
            <person name="Amann R."/>
            <person name="Jetten M.S.M."/>
            <person name="Mascher T."/>
            <person name="Medema M.H."/>
            <person name="Devos D.P."/>
            <person name="Kaster A.-K."/>
            <person name="Ovreas L."/>
            <person name="Rohde M."/>
            <person name="Galperin M.Y."/>
            <person name="Jogler C."/>
        </authorList>
    </citation>
    <scope>NUCLEOTIDE SEQUENCE [LARGE SCALE GENOMIC DNA]</scope>
    <source>
        <strain evidence="1 2">Mal52</strain>
    </source>
</reference>
<proteinExistence type="predicted"/>
<keyword evidence="2" id="KW-1185">Reference proteome</keyword>
<sequence length="311" mass="34707">MNEQPLRDTEASGQVLGIDVGWSEQIDTTGACLLRWTENRISFDVHHIPTDYEARQRTLRELVGDQEFHAVALDGPLRPGLDRIDEYRLAELLLTRRFSNLGFGKPGQSSSPNGIMLNEHANLFAQSVIAAGCVRKSEHAAAIHEMAVVEAFPTTFLAVMLDEDRRPSSKAKSDIFYEWLLGPDAPGRHMPDENRFEELISRLLPNRTIESTTGDVTDHEHRAAVICALTALCVAKRDYVGIGDSRNGYIILPPRVEVSEAGLQPWAMSMIRANAREARRWERDGLSQSPPAPHVIIELGGQVDNFDAEYK</sequence>
<evidence type="ECO:0000313" key="1">
    <source>
        <dbReference type="EMBL" id="QDU46856.1"/>
    </source>
</evidence>
<evidence type="ECO:0008006" key="3">
    <source>
        <dbReference type="Google" id="ProtNLM"/>
    </source>
</evidence>
<accession>A0A517ZWP0</accession>
<dbReference type="AlphaFoldDB" id="A0A517ZWP0"/>
<organism evidence="1 2">
    <name type="scientific">Symmachiella dynata</name>
    <dbReference type="NCBI Taxonomy" id="2527995"/>
    <lineage>
        <taxon>Bacteria</taxon>
        <taxon>Pseudomonadati</taxon>
        <taxon>Planctomycetota</taxon>
        <taxon>Planctomycetia</taxon>
        <taxon>Planctomycetales</taxon>
        <taxon>Planctomycetaceae</taxon>
        <taxon>Symmachiella</taxon>
    </lineage>
</organism>